<name>A0A9N7N7X7_STRHE</name>
<sequence>KYIYKEDDNPTWVVLVYLSTVKAERESQWQILIEEKAKWGDKWFAAGDWNDICHGEEKKGGRPRLEESCRGFREFINAMGMQEISQRGQLYTWGNNREGEGFVEEKLDRTFATLEWINMHPSAQTTCWFRSSSDHCMLVIEMDKSVQKQKKRFMFDKRWISREGVSDVVQKAWEGQGSGTPMLDVKEKVKKAREALLIWSKYFRTENADKIKTLTLSLEEMRQE</sequence>
<evidence type="ECO:0000313" key="1">
    <source>
        <dbReference type="EMBL" id="CAA0822991.1"/>
    </source>
</evidence>
<feature type="non-terminal residue" evidence="1">
    <location>
        <position position="1"/>
    </location>
</feature>
<accession>A0A9N7N7X7</accession>
<evidence type="ECO:0008006" key="3">
    <source>
        <dbReference type="Google" id="ProtNLM"/>
    </source>
</evidence>
<proteinExistence type="predicted"/>
<organism evidence="1 2">
    <name type="scientific">Striga hermonthica</name>
    <name type="common">Purple witchweed</name>
    <name type="synonym">Buchnera hermonthica</name>
    <dbReference type="NCBI Taxonomy" id="68872"/>
    <lineage>
        <taxon>Eukaryota</taxon>
        <taxon>Viridiplantae</taxon>
        <taxon>Streptophyta</taxon>
        <taxon>Embryophyta</taxon>
        <taxon>Tracheophyta</taxon>
        <taxon>Spermatophyta</taxon>
        <taxon>Magnoliopsida</taxon>
        <taxon>eudicotyledons</taxon>
        <taxon>Gunneridae</taxon>
        <taxon>Pentapetalae</taxon>
        <taxon>asterids</taxon>
        <taxon>lamiids</taxon>
        <taxon>Lamiales</taxon>
        <taxon>Orobanchaceae</taxon>
        <taxon>Buchnereae</taxon>
        <taxon>Striga</taxon>
    </lineage>
</organism>
<dbReference type="AlphaFoldDB" id="A0A9N7N7X7"/>
<reference evidence="1" key="1">
    <citation type="submission" date="2019-12" db="EMBL/GenBank/DDBJ databases">
        <authorList>
            <person name="Scholes J."/>
        </authorList>
    </citation>
    <scope>NUCLEOTIDE SEQUENCE</scope>
</reference>
<keyword evidence="2" id="KW-1185">Reference proteome</keyword>
<dbReference type="OrthoDB" id="913635at2759"/>
<evidence type="ECO:0000313" key="2">
    <source>
        <dbReference type="Proteomes" id="UP001153555"/>
    </source>
</evidence>
<dbReference type="PANTHER" id="PTHR33710:SF62">
    <property type="entry name" value="DUF4283 DOMAIN PROTEIN"/>
    <property type="match status" value="1"/>
</dbReference>
<dbReference type="Proteomes" id="UP001153555">
    <property type="component" value="Unassembled WGS sequence"/>
</dbReference>
<dbReference type="PANTHER" id="PTHR33710">
    <property type="entry name" value="BNAC02G09200D PROTEIN"/>
    <property type="match status" value="1"/>
</dbReference>
<gene>
    <name evidence="1" type="ORF">SHERM_20216</name>
</gene>
<dbReference type="SUPFAM" id="SSF56219">
    <property type="entry name" value="DNase I-like"/>
    <property type="match status" value="1"/>
</dbReference>
<feature type="non-terminal residue" evidence="1">
    <location>
        <position position="224"/>
    </location>
</feature>
<comment type="caution">
    <text evidence="1">The sequence shown here is derived from an EMBL/GenBank/DDBJ whole genome shotgun (WGS) entry which is preliminary data.</text>
</comment>
<dbReference type="InterPro" id="IPR036691">
    <property type="entry name" value="Endo/exonu/phosph_ase_sf"/>
</dbReference>
<protein>
    <recommendedName>
        <fullName evidence="3">Reverse transcriptase</fullName>
    </recommendedName>
</protein>
<dbReference type="Gene3D" id="3.60.10.10">
    <property type="entry name" value="Endonuclease/exonuclease/phosphatase"/>
    <property type="match status" value="1"/>
</dbReference>
<dbReference type="EMBL" id="CACSLK010024474">
    <property type="protein sequence ID" value="CAA0822991.1"/>
    <property type="molecule type" value="Genomic_DNA"/>
</dbReference>